<comment type="function">
    <text evidence="6">Transcriptional repressor that regulates multiple aspects of plant growth and development.</text>
</comment>
<evidence type="ECO:0000256" key="5">
    <source>
        <dbReference type="ARBA" id="ARBA00023242"/>
    </source>
</evidence>
<organism evidence="9">
    <name type="scientific">Oryza punctata</name>
    <name type="common">Red rice</name>
    <dbReference type="NCBI Taxonomy" id="4537"/>
    <lineage>
        <taxon>Eukaryota</taxon>
        <taxon>Viridiplantae</taxon>
        <taxon>Streptophyta</taxon>
        <taxon>Embryophyta</taxon>
        <taxon>Tracheophyta</taxon>
        <taxon>Spermatophyta</taxon>
        <taxon>Magnoliopsida</taxon>
        <taxon>Liliopsida</taxon>
        <taxon>Poales</taxon>
        <taxon>Poaceae</taxon>
        <taxon>BOP clade</taxon>
        <taxon>Oryzoideae</taxon>
        <taxon>Oryzeae</taxon>
        <taxon>Oryzinae</taxon>
        <taxon>Oryza</taxon>
    </lineage>
</organism>
<evidence type="ECO:0000256" key="3">
    <source>
        <dbReference type="ARBA" id="ARBA00023015"/>
    </source>
</evidence>
<dbReference type="HOGENOM" id="CLU_066339_0_0_1"/>
<evidence type="ECO:0000313" key="10">
    <source>
        <dbReference type="Proteomes" id="UP000026962"/>
    </source>
</evidence>
<keyword evidence="3 6" id="KW-0805">Transcription regulation</keyword>
<reference evidence="9" key="2">
    <citation type="submission" date="2018-05" db="EMBL/GenBank/DDBJ databases">
        <title>OpunRS2 (Oryza punctata Reference Sequence Version 2).</title>
        <authorList>
            <person name="Zhang J."/>
            <person name="Kudrna D."/>
            <person name="Lee S."/>
            <person name="Talag J."/>
            <person name="Welchert J."/>
            <person name="Wing R.A."/>
        </authorList>
    </citation>
    <scope>NUCLEOTIDE SEQUENCE [LARGE SCALE GENOMIC DNA]</scope>
</reference>
<dbReference type="AlphaFoldDB" id="A0A0E0KQE2"/>
<dbReference type="PANTHER" id="PTHR33057:SF16">
    <property type="entry name" value="TRANSCRIPTION REPRESSOR"/>
    <property type="match status" value="1"/>
</dbReference>
<accession>A0A0E0KQE2</accession>
<feature type="domain" description="OVATE" evidence="8">
    <location>
        <begin position="266"/>
        <end position="326"/>
    </location>
</feature>
<dbReference type="eggNOG" id="ENOG502RFQ4">
    <property type="taxonomic scope" value="Eukaryota"/>
</dbReference>
<comment type="subcellular location">
    <subcellularLocation>
        <location evidence="1 6">Nucleus</location>
    </subcellularLocation>
</comment>
<name>A0A0E0KQE2_ORYPU</name>
<dbReference type="Gramene" id="OPUNC04G10090.1">
    <property type="protein sequence ID" value="OPUNC04G10090.1"/>
    <property type="gene ID" value="OPUNC04G10090"/>
</dbReference>
<dbReference type="Proteomes" id="UP000026962">
    <property type="component" value="Chromosome 4"/>
</dbReference>
<dbReference type="InterPro" id="IPR038933">
    <property type="entry name" value="Ovate"/>
</dbReference>
<dbReference type="NCBIfam" id="TIGR01568">
    <property type="entry name" value="A_thal_3678"/>
    <property type="match status" value="1"/>
</dbReference>
<evidence type="ECO:0000256" key="4">
    <source>
        <dbReference type="ARBA" id="ARBA00023163"/>
    </source>
</evidence>
<feature type="region of interest" description="Disordered" evidence="7">
    <location>
        <begin position="230"/>
        <end position="253"/>
    </location>
</feature>
<dbReference type="PANTHER" id="PTHR33057">
    <property type="entry name" value="TRANSCRIPTION REPRESSOR OFP7-RELATED"/>
    <property type="match status" value="1"/>
</dbReference>
<protein>
    <recommendedName>
        <fullName evidence="6">Transcription repressor</fullName>
    </recommendedName>
    <alternativeName>
        <fullName evidence="6">Ovate family protein</fullName>
    </alternativeName>
</protein>
<reference evidence="9" key="1">
    <citation type="submission" date="2015-04" db="UniProtKB">
        <authorList>
            <consortium name="EnsemblPlants"/>
        </authorList>
    </citation>
    <scope>IDENTIFICATION</scope>
</reference>
<keyword evidence="2 6" id="KW-0678">Repressor</keyword>
<dbReference type="GO" id="GO:0045892">
    <property type="term" value="P:negative regulation of DNA-templated transcription"/>
    <property type="evidence" value="ECO:0007669"/>
    <property type="project" value="UniProtKB-UniRule"/>
</dbReference>
<keyword evidence="4 6" id="KW-0804">Transcription</keyword>
<evidence type="ECO:0000256" key="6">
    <source>
        <dbReference type="RuleBase" id="RU367028"/>
    </source>
</evidence>
<dbReference type="Pfam" id="PF04844">
    <property type="entry name" value="Ovate"/>
    <property type="match status" value="1"/>
</dbReference>
<evidence type="ECO:0000256" key="1">
    <source>
        <dbReference type="ARBA" id="ARBA00004123"/>
    </source>
</evidence>
<sequence>MPPLNPPHLHFGKLRKRARAAAGGGGHQQPAAMGRKGLAGILYKLRDVHHRTAPSPTSPSSSSPHCHGRHQLCYPPAPSSWPWPSCRHPRTSSFRWPTPQQGQEDDAAASVYRTVNTVYDTSSSEHFNPRRSSMDEASSCIADRSFFAVEPEVEEKEKELQLQLRETAVVRGVRSERLFFEPAGAEFLPKQVMRRTSRTTIKTTTHEEAAGLEMARGKDDDEAIAMDVARKNDDVDEATPTTTPQTGKNKAEAASEAAALKGGAVVLTVESEDPYGDFRSSMADMVAAHGLRDWEGLEELLAWYLKLNAKGVHGVIVGAFIDMLVSLASSPSPSLPSPSPSSSCITFEDYSSATMEES</sequence>
<dbReference type="STRING" id="4537.A0A0E0KQE2"/>
<dbReference type="OMA" id="MFRTANT"/>
<keyword evidence="5 6" id="KW-0539">Nucleus</keyword>
<evidence type="ECO:0000313" key="9">
    <source>
        <dbReference type="EnsemblPlants" id="OPUNC04G10090.1"/>
    </source>
</evidence>
<dbReference type="InterPro" id="IPR006458">
    <property type="entry name" value="Ovate_C"/>
</dbReference>
<evidence type="ECO:0000256" key="7">
    <source>
        <dbReference type="SAM" id="MobiDB-lite"/>
    </source>
</evidence>
<evidence type="ECO:0000259" key="8">
    <source>
        <dbReference type="PROSITE" id="PS51754"/>
    </source>
</evidence>
<keyword evidence="10" id="KW-1185">Reference proteome</keyword>
<dbReference type="GO" id="GO:0005634">
    <property type="term" value="C:nucleus"/>
    <property type="evidence" value="ECO:0007669"/>
    <property type="project" value="UniProtKB-SubCell"/>
</dbReference>
<proteinExistence type="predicted"/>
<evidence type="ECO:0000256" key="2">
    <source>
        <dbReference type="ARBA" id="ARBA00022491"/>
    </source>
</evidence>
<dbReference type="EnsemblPlants" id="OPUNC04G10090.1">
    <property type="protein sequence ID" value="OPUNC04G10090.1"/>
    <property type="gene ID" value="OPUNC04G10090"/>
</dbReference>
<dbReference type="PROSITE" id="PS51754">
    <property type="entry name" value="OVATE"/>
    <property type="match status" value="1"/>
</dbReference>